<dbReference type="InterPro" id="IPR029058">
    <property type="entry name" value="AB_hydrolase_fold"/>
</dbReference>
<dbReference type="AlphaFoldDB" id="A0A2G1QP37"/>
<dbReference type="InterPro" id="IPR051044">
    <property type="entry name" value="MAG_DAG_Lipase"/>
</dbReference>
<evidence type="ECO:0000313" key="3">
    <source>
        <dbReference type="Proteomes" id="UP000221168"/>
    </source>
</evidence>
<evidence type="ECO:0000313" key="2">
    <source>
        <dbReference type="EMBL" id="PHP67224.1"/>
    </source>
</evidence>
<sequence>MDVAARQEDHLLVEIPGNPVPAGAVAGHVVTADELKLRYARFPATGRPLRGTIILLHGRNECIEKYFETIVELSAAGFECATFDWRGQGGSSRMLRDPSKGYVDSFEAYVSDYEQVFADVILPDCRAPFHVLAHSTGALVALLASDLMVNRVRRMVLASPLLELSHPPFSQAMVGGLARFLTMIGLGTMYIAGGRRPREIAPFTGNKLTSDYARYMRNGILYEKHRELALGGPTAAWVNAAVQAIREVSDPEYIAGLRIPTLMAAAGADQIVPLRAVEEYGQRMRSGSCITIDGARHEIMQEADIYRAPFLAAALAFFTGQPTA</sequence>
<comment type="caution">
    <text evidence="2">The sequence shown here is derived from an EMBL/GenBank/DDBJ whole genome shotgun (WGS) entry which is preliminary data.</text>
</comment>
<dbReference type="RefSeq" id="WP_099306051.1">
    <property type="nucleotide sequence ID" value="NZ_PDVP01000004.1"/>
</dbReference>
<keyword evidence="3" id="KW-1185">Reference proteome</keyword>
<dbReference type="OrthoDB" id="9788260at2"/>
<dbReference type="InterPro" id="IPR022742">
    <property type="entry name" value="Hydrolase_4"/>
</dbReference>
<gene>
    <name evidence="2" type="ORF">CSC94_09255</name>
</gene>
<evidence type="ECO:0000259" key="1">
    <source>
        <dbReference type="Pfam" id="PF12146"/>
    </source>
</evidence>
<name>A0A2G1QP37_9HYPH</name>
<protein>
    <submittedName>
        <fullName evidence="2">Lysophospholipase</fullName>
    </submittedName>
</protein>
<dbReference type="PANTHER" id="PTHR11614">
    <property type="entry name" value="PHOSPHOLIPASE-RELATED"/>
    <property type="match status" value="1"/>
</dbReference>
<reference evidence="2 3" key="1">
    <citation type="submission" date="2017-10" db="EMBL/GenBank/DDBJ databases">
        <title>Sedimentibacterium mangrovi gen. nov., sp. nov., a novel member of family Phyllobacteriacea isolated from mangrove sediment.</title>
        <authorList>
            <person name="Liao H."/>
            <person name="Tian Y."/>
        </authorList>
    </citation>
    <scope>NUCLEOTIDE SEQUENCE [LARGE SCALE GENOMIC DNA]</scope>
    <source>
        <strain evidence="2 3">X9-2-2</strain>
    </source>
</reference>
<dbReference type="SUPFAM" id="SSF53474">
    <property type="entry name" value="alpha/beta-Hydrolases"/>
    <property type="match status" value="1"/>
</dbReference>
<feature type="domain" description="Serine aminopeptidase S33" evidence="1">
    <location>
        <begin position="49"/>
        <end position="304"/>
    </location>
</feature>
<proteinExistence type="predicted"/>
<accession>A0A2G1QP37</accession>
<dbReference type="EMBL" id="PDVP01000004">
    <property type="protein sequence ID" value="PHP67224.1"/>
    <property type="molecule type" value="Genomic_DNA"/>
</dbReference>
<dbReference type="Pfam" id="PF12146">
    <property type="entry name" value="Hydrolase_4"/>
    <property type="match status" value="1"/>
</dbReference>
<organism evidence="2 3">
    <name type="scientific">Zhengella mangrovi</name>
    <dbReference type="NCBI Taxonomy" id="1982044"/>
    <lineage>
        <taxon>Bacteria</taxon>
        <taxon>Pseudomonadati</taxon>
        <taxon>Pseudomonadota</taxon>
        <taxon>Alphaproteobacteria</taxon>
        <taxon>Hyphomicrobiales</taxon>
        <taxon>Notoacmeibacteraceae</taxon>
        <taxon>Zhengella</taxon>
    </lineage>
</organism>
<dbReference type="Gene3D" id="3.40.50.1820">
    <property type="entry name" value="alpha/beta hydrolase"/>
    <property type="match status" value="1"/>
</dbReference>
<dbReference type="Proteomes" id="UP000221168">
    <property type="component" value="Unassembled WGS sequence"/>
</dbReference>